<feature type="coiled-coil region" evidence="1">
    <location>
        <begin position="195"/>
        <end position="229"/>
    </location>
</feature>
<organism evidence="3 4">
    <name type="scientific">Saitozyma podzolica</name>
    <dbReference type="NCBI Taxonomy" id="1890683"/>
    <lineage>
        <taxon>Eukaryota</taxon>
        <taxon>Fungi</taxon>
        <taxon>Dikarya</taxon>
        <taxon>Basidiomycota</taxon>
        <taxon>Agaricomycotina</taxon>
        <taxon>Tremellomycetes</taxon>
        <taxon>Tremellales</taxon>
        <taxon>Trimorphomycetaceae</taxon>
        <taxon>Saitozyma</taxon>
    </lineage>
</organism>
<accession>A0A427XTG2</accession>
<feature type="compositionally biased region" description="Basic and acidic residues" evidence="2">
    <location>
        <begin position="84"/>
        <end position="113"/>
    </location>
</feature>
<feature type="compositionally biased region" description="Gly residues" evidence="2">
    <location>
        <begin position="594"/>
        <end position="605"/>
    </location>
</feature>
<name>A0A427XTG2_9TREE</name>
<feature type="compositionally biased region" description="Low complexity" evidence="2">
    <location>
        <begin position="660"/>
        <end position="681"/>
    </location>
</feature>
<feature type="compositionally biased region" description="Polar residues" evidence="2">
    <location>
        <begin position="391"/>
        <end position="422"/>
    </location>
</feature>
<feature type="region of interest" description="Disordered" evidence="2">
    <location>
        <begin position="83"/>
        <end position="124"/>
    </location>
</feature>
<feature type="coiled-coil region" evidence="1">
    <location>
        <begin position="34"/>
        <end position="61"/>
    </location>
</feature>
<dbReference type="AlphaFoldDB" id="A0A427XTG2"/>
<dbReference type="Proteomes" id="UP000279259">
    <property type="component" value="Unassembled WGS sequence"/>
</dbReference>
<keyword evidence="1" id="KW-0175">Coiled coil</keyword>
<keyword evidence="4" id="KW-1185">Reference proteome</keyword>
<evidence type="ECO:0000313" key="3">
    <source>
        <dbReference type="EMBL" id="RSH82192.1"/>
    </source>
</evidence>
<comment type="caution">
    <text evidence="3">The sequence shown here is derived from an EMBL/GenBank/DDBJ whole genome shotgun (WGS) entry which is preliminary data.</text>
</comment>
<feature type="compositionally biased region" description="Polar residues" evidence="2">
    <location>
        <begin position="548"/>
        <end position="593"/>
    </location>
</feature>
<dbReference type="EMBL" id="RSCD01000028">
    <property type="protein sequence ID" value="RSH82192.1"/>
    <property type="molecule type" value="Genomic_DNA"/>
</dbReference>
<feature type="region of interest" description="Disordered" evidence="2">
    <location>
        <begin position="544"/>
        <end position="622"/>
    </location>
</feature>
<feature type="region of interest" description="Disordered" evidence="2">
    <location>
        <begin position="149"/>
        <end position="191"/>
    </location>
</feature>
<dbReference type="OrthoDB" id="10408840at2759"/>
<evidence type="ECO:0000256" key="1">
    <source>
        <dbReference type="SAM" id="Coils"/>
    </source>
</evidence>
<feature type="compositionally biased region" description="Low complexity" evidence="2">
    <location>
        <begin position="151"/>
        <end position="160"/>
    </location>
</feature>
<reference evidence="3 4" key="1">
    <citation type="submission" date="2018-11" db="EMBL/GenBank/DDBJ databases">
        <title>Genome sequence of Saitozyma podzolica DSM 27192.</title>
        <authorList>
            <person name="Aliyu H."/>
            <person name="Gorte O."/>
            <person name="Ochsenreither K."/>
        </authorList>
    </citation>
    <scope>NUCLEOTIDE SEQUENCE [LARGE SCALE GENOMIC DNA]</scope>
    <source>
        <strain evidence="3 4">DSM 27192</strain>
    </source>
</reference>
<protein>
    <submittedName>
        <fullName evidence="3">Uncharacterized protein</fullName>
    </submittedName>
</protein>
<proteinExistence type="predicted"/>
<sequence>MHDALISTSSRALATESFSRLSSFPRSEPDSPVIRDARRRAAEAEAALQTQKATLANLFTELLRRFLARPDVAEEGLSTLGHGTLRERRESSGRERIWTEVKSGADEAGKEVEVVSGAPQEGGARSIQLAPAAGPSRSAPIPPLVEQHGLSEASEAESSARGAGLPSTEAEAGAVAVEPSSEQADGAATPRETKRIKLRELLDDVLSRLEAVEANKVFYEERCNDLEYQLNVRESDELDALRARRPGTWEELEARRDPSGSLRGLERGQPLGEVTASSADGAGAGANETEVVAVANGDQAILAEASGSASASAEVQPPLSVLPIQPVPYVDEVKVLRDELAAARTEISQIKEEREVRDQQLVTAILNRVRAEYEEVTRKEIQKGIALMRSKGSSSTGAAQPTGPTSTDSTSALLSPSLGQHNVSSAPPMPAPTPSLSVPHGAVVSPSLPSHSPGIPSPSAPVRAVSVPAFSGAPGIAHSPISAPLMPMTTPLAPAQLPSQPVQHGQVIPPYSAYTVPNAQITSPHLLQPNPNMAFVSGGGGGVWNPVPMQSSNGSGQDPTPLPTSVPSERTGSNSLAARIGQNSAPHSTQAISNGGGRGGGGGGTPVSLQSRLSGSFGASPDGGSYFPTNPAVAPVPPVTVSANDAYMSAQRYNILMRMQQQQQEASAQQQQQQPQQQQHP</sequence>
<evidence type="ECO:0000313" key="4">
    <source>
        <dbReference type="Proteomes" id="UP000279259"/>
    </source>
</evidence>
<gene>
    <name evidence="3" type="ORF">EHS25_006125</name>
</gene>
<feature type="region of interest" description="Disordered" evidence="2">
    <location>
        <begin position="659"/>
        <end position="681"/>
    </location>
</feature>
<feature type="region of interest" description="Disordered" evidence="2">
    <location>
        <begin position="251"/>
        <end position="271"/>
    </location>
</feature>
<feature type="region of interest" description="Disordered" evidence="2">
    <location>
        <begin position="387"/>
        <end position="459"/>
    </location>
</feature>
<evidence type="ECO:0000256" key="2">
    <source>
        <dbReference type="SAM" id="MobiDB-lite"/>
    </source>
</evidence>
<dbReference type="STRING" id="1890683.A0A427XTG2"/>